<dbReference type="Pfam" id="PF04607">
    <property type="entry name" value="RelA_SpoT"/>
    <property type="match status" value="1"/>
</dbReference>
<reference evidence="2 3" key="1">
    <citation type="journal article" date="2020" name="Genome Biol. Evol.">
        <title>Comparative genomics of Sclerotiniaceae.</title>
        <authorList>
            <person name="Valero Jimenez C.A."/>
            <person name="Steentjes M."/>
            <person name="Scholten O.E."/>
            <person name="Van Kan J.A.L."/>
        </authorList>
    </citation>
    <scope>NUCLEOTIDE SEQUENCE [LARGE SCALE GENOMIC DNA]</scope>
    <source>
        <strain evidence="2 3">MUCL 94</strain>
    </source>
</reference>
<evidence type="ECO:0000313" key="2">
    <source>
        <dbReference type="EMBL" id="KAF7952315.1"/>
    </source>
</evidence>
<protein>
    <recommendedName>
        <fullName evidence="1">RelA/SpoT domain-containing protein</fullName>
    </recommendedName>
</protein>
<comment type="caution">
    <text evidence="2">The sequence shown here is derived from an EMBL/GenBank/DDBJ whole genome shotgun (WGS) entry which is preliminary data.</text>
</comment>
<dbReference type="PANTHER" id="PTHR41773:SF1">
    <property type="entry name" value="RELA_SPOT DOMAIN-CONTAINING PROTEIN"/>
    <property type="match status" value="1"/>
</dbReference>
<organism evidence="2 3">
    <name type="scientific">Botrytis byssoidea</name>
    <dbReference type="NCBI Taxonomy" id="139641"/>
    <lineage>
        <taxon>Eukaryota</taxon>
        <taxon>Fungi</taxon>
        <taxon>Dikarya</taxon>
        <taxon>Ascomycota</taxon>
        <taxon>Pezizomycotina</taxon>
        <taxon>Leotiomycetes</taxon>
        <taxon>Helotiales</taxon>
        <taxon>Sclerotiniaceae</taxon>
        <taxon>Botrytis</taxon>
    </lineage>
</organism>
<dbReference type="Proteomes" id="UP000710849">
    <property type="component" value="Unassembled WGS sequence"/>
</dbReference>
<dbReference type="GO" id="GO:0015969">
    <property type="term" value="P:guanosine tetraphosphate metabolic process"/>
    <property type="evidence" value="ECO:0007669"/>
    <property type="project" value="InterPro"/>
</dbReference>
<dbReference type="SUPFAM" id="SSF81301">
    <property type="entry name" value="Nucleotidyltransferase"/>
    <property type="match status" value="1"/>
</dbReference>
<proteinExistence type="predicted"/>
<dbReference type="GeneID" id="62145401"/>
<dbReference type="AlphaFoldDB" id="A0A9P5IX25"/>
<dbReference type="RefSeq" id="XP_038736881.1">
    <property type="nucleotide sequence ID" value="XM_038872323.1"/>
</dbReference>
<dbReference type="CDD" id="cd05399">
    <property type="entry name" value="NT_Rel-Spo_like"/>
    <property type="match status" value="1"/>
</dbReference>
<keyword evidence="3" id="KW-1185">Reference proteome</keyword>
<evidence type="ECO:0000313" key="3">
    <source>
        <dbReference type="Proteomes" id="UP000710849"/>
    </source>
</evidence>
<dbReference type="EMBL" id="RCSW01000003">
    <property type="protein sequence ID" value="KAF7952315.1"/>
    <property type="molecule type" value="Genomic_DNA"/>
</dbReference>
<name>A0A9P5IX25_9HELO</name>
<dbReference type="InterPro" id="IPR007685">
    <property type="entry name" value="RelA_SpoT"/>
</dbReference>
<dbReference type="PANTHER" id="PTHR41773">
    <property type="entry name" value="GTP PYROPHOSPHATASE-RELATED"/>
    <property type="match status" value="1"/>
</dbReference>
<gene>
    <name evidence="2" type="ORF">EAE97_001812</name>
</gene>
<accession>A0A9P5IX25</accession>
<dbReference type="InterPro" id="IPR043519">
    <property type="entry name" value="NT_sf"/>
</dbReference>
<evidence type="ECO:0000259" key="1">
    <source>
        <dbReference type="SMART" id="SM00954"/>
    </source>
</evidence>
<feature type="domain" description="RelA/SpoT" evidence="1">
    <location>
        <begin position="116"/>
        <end position="242"/>
    </location>
</feature>
<sequence>MIIPFPVMASQDTLEDRFQHDLETVRFLFDSKLDTMEAHTTQVIDICNKALTSGNIRHLPMTHRSKTWKSAEGTLRRRQKERIARQHSRTVVQSKGWSWADWCRILGQEQYEDEIGPFQGPREILDALHDFGSLRISLYFPGDVERVASLLNQDSEIVQKLEKCIEDLDEPGAAGKAADLVKGEFPGYRAMHLIVKLAPEDIPPIKLSPWKDIKVEIQIGTLIMHVWSEIEHDMLYKPLASQDQKISREEEQVLDIINDIVMTSEGALRQLETCIQRRQDQRTKDESAFAMNHHELGVWIEKYCAEIAKPLISHDWDRLPEFYESLKTTGNHQHFKVESIVEEVFQDKGKEVRRDNVSLFMLQVLCKRSVGAQPPSRELDGAEMQGPIAQFWATHFVHSLNMATYLGVENKMICVSGRSSPSMTQMLDILHPHDPRCGDATDAQTIISYCHGLLHLQHDPWVIVATLLSRTTGVIRAMSSGYLHDIHDIIVPGTMSRFFGLKSVNTLNPFGPRKIDEDPNQYWMIGFVSYYLDRKSSTLSYDVWDQIGLLSAESRGPIEQQFFKPSKLQRPLSESLHSRSWELIDPPILTGRLLESGVFATISTGRDELDGAEGILTLLYRLHFRRNWAKVEEGYKLARSLGRPRTMMRSRTPRRIGIAASNPD</sequence>
<dbReference type="Gene3D" id="3.30.460.10">
    <property type="entry name" value="Beta Polymerase, domain 2"/>
    <property type="match status" value="1"/>
</dbReference>
<dbReference type="SMART" id="SM00954">
    <property type="entry name" value="RelA_SpoT"/>
    <property type="match status" value="1"/>
</dbReference>